<dbReference type="Proteomes" id="UP000499080">
    <property type="component" value="Unassembled WGS sequence"/>
</dbReference>
<keyword evidence="2" id="KW-1185">Reference proteome</keyword>
<organism evidence="1 2">
    <name type="scientific">Araneus ventricosus</name>
    <name type="common">Orbweaver spider</name>
    <name type="synonym">Epeira ventricosa</name>
    <dbReference type="NCBI Taxonomy" id="182803"/>
    <lineage>
        <taxon>Eukaryota</taxon>
        <taxon>Metazoa</taxon>
        <taxon>Ecdysozoa</taxon>
        <taxon>Arthropoda</taxon>
        <taxon>Chelicerata</taxon>
        <taxon>Arachnida</taxon>
        <taxon>Araneae</taxon>
        <taxon>Araneomorphae</taxon>
        <taxon>Entelegynae</taxon>
        <taxon>Araneoidea</taxon>
        <taxon>Araneidae</taxon>
        <taxon>Araneus</taxon>
    </lineage>
</organism>
<comment type="caution">
    <text evidence="1">The sequence shown here is derived from an EMBL/GenBank/DDBJ whole genome shotgun (WGS) entry which is preliminary data.</text>
</comment>
<evidence type="ECO:0000313" key="1">
    <source>
        <dbReference type="EMBL" id="GBN26554.1"/>
    </source>
</evidence>
<sequence length="345" mass="38536">MGIRPDPTGLKLVPDCNPYQFGYAKYQLEYAKDQLRYAKDQLEYTKDQLSWSLVWSCALAGLAAFSWSLACLNWSAAACRVVSPSAPPLVMLNWVYSCTPSWSFQRTPTGSASICFEPFAYPQRSFAYPKLVASRTSADPSVCSSWSFTYPGKSFACPTGLRVPQLVHAFNWIFAPQLVLVCSSWSSRIAPAVASRSWLDYVPRQLVITRAPAGPSRTSLILHWYSNWSFAYPGGPSRNNWSCAYRRSFAFNWSLRTSTAVLPCGTQLVLRVLAGPSHASLVFSTGPSRNRVVLHAPAGHRAPQLVLRAPQRRSCTPTRSFAYMVHELLVASYRLGTMFFKDTFH</sequence>
<accession>A0A4Y2MJF7</accession>
<reference evidence="1 2" key="1">
    <citation type="journal article" date="2019" name="Sci. Rep.">
        <title>Orb-weaving spider Araneus ventricosus genome elucidates the spidroin gene catalogue.</title>
        <authorList>
            <person name="Kono N."/>
            <person name="Nakamura H."/>
            <person name="Ohtoshi R."/>
            <person name="Moran D.A.P."/>
            <person name="Shinohara A."/>
            <person name="Yoshida Y."/>
            <person name="Fujiwara M."/>
            <person name="Mori M."/>
            <person name="Tomita M."/>
            <person name="Arakawa K."/>
        </authorList>
    </citation>
    <scope>NUCLEOTIDE SEQUENCE [LARGE SCALE GENOMIC DNA]</scope>
</reference>
<dbReference type="AlphaFoldDB" id="A0A4Y2MJF7"/>
<name>A0A4Y2MJF7_ARAVE</name>
<proteinExistence type="predicted"/>
<protein>
    <submittedName>
        <fullName evidence="1">Uncharacterized protein</fullName>
    </submittedName>
</protein>
<dbReference type="EMBL" id="BGPR01007399">
    <property type="protein sequence ID" value="GBN26554.1"/>
    <property type="molecule type" value="Genomic_DNA"/>
</dbReference>
<evidence type="ECO:0000313" key="2">
    <source>
        <dbReference type="Proteomes" id="UP000499080"/>
    </source>
</evidence>
<gene>
    <name evidence="1" type="ORF">AVEN_238103_2</name>
</gene>